<dbReference type="PATRIC" id="fig|303541.3.peg.110"/>
<keyword evidence="2" id="KW-0808">Transferase</keyword>
<dbReference type="GO" id="GO:0016757">
    <property type="term" value="F:glycosyltransferase activity"/>
    <property type="evidence" value="ECO:0007669"/>
    <property type="project" value="UniProtKB-KW"/>
</dbReference>
<protein>
    <recommendedName>
        <fullName evidence="3">Glycosyl transferase family 1 domain-containing protein</fullName>
    </recommendedName>
</protein>
<dbReference type="SUPFAM" id="SSF53756">
    <property type="entry name" value="UDP-Glycosyltransferase/glycogen phosphorylase"/>
    <property type="match status" value="1"/>
</dbReference>
<dbReference type="RefSeq" id="WP_046308381.1">
    <property type="nucleotide sequence ID" value="NZ_KQ034005.1"/>
</dbReference>
<sequence>MYFFVTNKFYLQTSAIELAEIKRQQIFADLGRDSRIVEIEDSFVHPLVEERVGADRHIINMYSYFQGITSISIEEEKQVISQIFTNKTYHKYQVEETDKVNKYNLVCYQAEDNSIKLYLANGRIYYVDYFDHYGFFDKRDFYKEGKRSSSEFYGDDGRILVRQYYDDYEVPILTFYYRGADNNQSALTMIQLKFRGETNSFNDENQLIKYFLEKLVNDNKVNGEQTTFLIDRSVPQLSVLEEWTLQSAKFYFVFHSLFKDKDTIRAAYKPIPALIEKGIINGLIASTNHECEDLAKSFRLNLNQVNSIPVTYTSPVARARFESRDPNKILLVSRISEEKNIMDAIKAVVKIHKLHPKAYLNIWGYNNDDEMLELATNFIRDNNAEGYIHFCGFSNTLVHEYDTAAIQLLTSKYEAFAMALLEGQEHGVPGISYDVTYGPRNIIQDGKSGYLVRPGAIADLTNKLDYLLSNDQLRESFSNAAYDNAKRYSRDEISSLWQDFIKNNEEITN</sequence>
<proteinExistence type="predicted"/>
<keyword evidence="5" id="KW-1185">Reference proteome</keyword>
<comment type="caution">
    <text evidence="4">The sequence shown here is derived from an EMBL/GenBank/DDBJ whole genome shotgun (WGS) entry which is preliminary data.</text>
</comment>
<evidence type="ECO:0000256" key="2">
    <source>
        <dbReference type="ARBA" id="ARBA00022679"/>
    </source>
</evidence>
<dbReference type="EMBL" id="JXLG01000016">
    <property type="protein sequence ID" value="KJY59696.1"/>
    <property type="molecule type" value="Genomic_DNA"/>
</dbReference>
<dbReference type="HOGENOM" id="CLU_009583_21_0_9"/>
<dbReference type="Proteomes" id="UP000033682">
    <property type="component" value="Plasmid pHma11p1"/>
</dbReference>
<evidence type="ECO:0000256" key="1">
    <source>
        <dbReference type="ARBA" id="ARBA00022676"/>
    </source>
</evidence>
<dbReference type="PANTHER" id="PTHR12526:SF629">
    <property type="entry name" value="TEICHURONIC ACID BIOSYNTHESIS GLYCOSYLTRANSFERASE TUAH-RELATED"/>
    <property type="match status" value="1"/>
</dbReference>
<accession>A0A0F4LQ53</accession>
<name>A0A0F4LQ53_9LACO</name>
<dbReference type="Pfam" id="PF00534">
    <property type="entry name" value="Glycos_transf_1"/>
    <property type="match status" value="1"/>
</dbReference>
<evidence type="ECO:0000313" key="5">
    <source>
        <dbReference type="Proteomes" id="UP000033682"/>
    </source>
</evidence>
<keyword evidence="4" id="KW-0614">Plasmid</keyword>
<reference evidence="4 5" key="1">
    <citation type="submission" date="2015-01" db="EMBL/GenBank/DDBJ databases">
        <title>Comparative genomics of the lactic acid bacteria isolated from the honey bee gut.</title>
        <authorList>
            <person name="Ellegaard K.M."/>
            <person name="Tamarit D."/>
            <person name="Javelind E."/>
            <person name="Olofsson T."/>
            <person name="Andersson S.G."/>
            <person name="Vasquez A."/>
        </authorList>
    </citation>
    <scope>NUCLEOTIDE SEQUENCE [LARGE SCALE GENOMIC DNA]</scope>
    <source>
        <strain evidence="4 5">Hma11</strain>
        <plasmid evidence="4">pHma11p1</plasmid>
    </source>
</reference>
<evidence type="ECO:0000259" key="3">
    <source>
        <dbReference type="Pfam" id="PF00534"/>
    </source>
</evidence>
<dbReference type="Gene3D" id="3.40.50.2000">
    <property type="entry name" value="Glycogen Phosphorylase B"/>
    <property type="match status" value="2"/>
</dbReference>
<dbReference type="PANTHER" id="PTHR12526">
    <property type="entry name" value="GLYCOSYLTRANSFERASE"/>
    <property type="match status" value="1"/>
</dbReference>
<gene>
    <name evidence="4" type="ORF">JF72_15360</name>
</gene>
<keyword evidence="1" id="KW-0328">Glycosyltransferase</keyword>
<organism evidence="4 5">
    <name type="scientific">Lactobacillus apis</name>
    <dbReference type="NCBI Taxonomy" id="303541"/>
    <lineage>
        <taxon>Bacteria</taxon>
        <taxon>Bacillati</taxon>
        <taxon>Bacillota</taxon>
        <taxon>Bacilli</taxon>
        <taxon>Lactobacillales</taxon>
        <taxon>Lactobacillaceae</taxon>
        <taxon>Lactobacillus</taxon>
    </lineage>
</organism>
<evidence type="ECO:0000313" key="4">
    <source>
        <dbReference type="EMBL" id="KJY59696.1"/>
    </source>
</evidence>
<geneLocation type="plasmid" evidence="4">
    <name>pHma11p1</name>
</geneLocation>
<feature type="domain" description="Glycosyl transferase family 1" evidence="3">
    <location>
        <begin position="323"/>
        <end position="482"/>
    </location>
</feature>
<dbReference type="InterPro" id="IPR001296">
    <property type="entry name" value="Glyco_trans_1"/>
</dbReference>
<dbReference type="AlphaFoldDB" id="A0A0F4LQ53"/>